<comment type="caution">
    <text evidence="1">The sequence shown here is derived from an EMBL/GenBank/DDBJ whole genome shotgun (WGS) entry which is preliminary data.</text>
</comment>
<keyword evidence="2" id="KW-1185">Reference proteome</keyword>
<accession>A0ABV4XD14</accession>
<evidence type="ECO:0000313" key="1">
    <source>
        <dbReference type="EMBL" id="MFB2880690.1"/>
    </source>
</evidence>
<dbReference type="EMBL" id="JBHFNQ010000206">
    <property type="protein sequence ID" value="MFB2880690.1"/>
    <property type="molecule type" value="Genomic_DNA"/>
</dbReference>
<reference evidence="1 2" key="1">
    <citation type="submission" date="2024-09" db="EMBL/GenBank/DDBJ databases">
        <title>Floridaenema gen nov. (Aerosakkonemataceae, Aerosakkonematales ord. nov., Cyanobacteria) from benthic tropical and subtropical fresh waters, with the description of four new species.</title>
        <authorList>
            <person name="Moretto J.A."/>
            <person name="Berthold D.E."/>
            <person name="Lefler F.W."/>
            <person name="Huang I.-S."/>
            <person name="Laughinghouse H. IV."/>
        </authorList>
    </citation>
    <scope>NUCLEOTIDE SEQUENCE [LARGE SCALE GENOMIC DNA]</scope>
    <source>
        <strain evidence="1 2">BLCC-F46</strain>
    </source>
</reference>
<name>A0ABV4XD14_9CYAN</name>
<proteinExistence type="predicted"/>
<gene>
    <name evidence="1" type="ORF">ACE1CC_27905</name>
</gene>
<dbReference type="InterPro" id="IPR013321">
    <property type="entry name" value="Arc_rbn_hlx_hlx"/>
</dbReference>
<dbReference type="Proteomes" id="UP001576774">
    <property type="component" value="Unassembled WGS sequence"/>
</dbReference>
<protein>
    <submittedName>
        <fullName evidence="1">Uncharacterized protein</fullName>
    </submittedName>
</protein>
<evidence type="ECO:0000313" key="2">
    <source>
        <dbReference type="Proteomes" id="UP001576774"/>
    </source>
</evidence>
<dbReference type="Gene3D" id="1.10.1220.10">
    <property type="entry name" value="Met repressor-like"/>
    <property type="match status" value="1"/>
</dbReference>
<organism evidence="1 2">
    <name type="scientific">Floridaenema aerugineum BLCC-F46</name>
    <dbReference type="NCBI Taxonomy" id="3153654"/>
    <lineage>
        <taxon>Bacteria</taxon>
        <taxon>Bacillati</taxon>
        <taxon>Cyanobacteriota</taxon>
        <taxon>Cyanophyceae</taxon>
        <taxon>Oscillatoriophycideae</taxon>
        <taxon>Aerosakkonematales</taxon>
        <taxon>Aerosakkonemataceae</taxon>
        <taxon>Floridanema</taxon>
        <taxon>Floridanema aerugineum</taxon>
    </lineage>
</organism>
<sequence length="168" mass="19333">MIVLITLMGQVGNMGNVGNSSDKRYLRWILEKKEKLFFLKFTMNQQEPKKPKAIPFKVDPPEELHKDFKMLCVEAGTNMKARALKLIEEDVVYFRLTGKVRNLEISAPKMSIAEIVRNNYKQLEGKVKNIEAITRGEKPSLADLLCIAETLNLDEQELIKLHVQEFNN</sequence>